<dbReference type="InterPro" id="IPR000577">
    <property type="entry name" value="Carb_kinase_FGGY"/>
</dbReference>
<dbReference type="CDD" id="cd07781">
    <property type="entry name" value="ASKHA_NBD_FGGY_L-RBK"/>
    <property type="match status" value="1"/>
</dbReference>
<accession>A0AAU7DRE1</accession>
<dbReference type="GO" id="GO:0005524">
    <property type="term" value="F:ATP binding"/>
    <property type="evidence" value="ECO:0007669"/>
    <property type="project" value="UniProtKB-KW"/>
</dbReference>
<dbReference type="InterPro" id="IPR043129">
    <property type="entry name" value="ATPase_NBD"/>
</dbReference>
<dbReference type="GO" id="GO:0008741">
    <property type="term" value="F:ribulokinase activity"/>
    <property type="evidence" value="ECO:0007669"/>
    <property type="project" value="UniProtKB-EC"/>
</dbReference>
<feature type="domain" description="Carbohydrate kinase FGGY N-terminal" evidence="7">
    <location>
        <begin position="4"/>
        <end position="172"/>
    </location>
</feature>
<dbReference type="InterPro" id="IPR018485">
    <property type="entry name" value="FGGY_C"/>
</dbReference>
<dbReference type="PANTHER" id="PTHR43435:SF4">
    <property type="entry name" value="FGGY CARBOHYDRATE KINASE DOMAIN-CONTAINING PROTEIN"/>
    <property type="match status" value="1"/>
</dbReference>
<protein>
    <submittedName>
        <fullName evidence="9">Ribulokinase</fullName>
        <ecNumber evidence="9">2.7.1.16</ecNumber>
    </submittedName>
</protein>
<keyword evidence="6" id="KW-0119">Carbohydrate metabolism</keyword>
<keyword evidence="3" id="KW-0418">Kinase</keyword>
<evidence type="ECO:0000259" key="7">
    <source>
        <dbReference type="Pfam" id="PF00370"/>
    </source>
</evidence>
<feature type="domain" description="Carbohydrate kinase FGGY C-terminal" evidence="8">
    <location>
        <begin position="271"/>
        <end position="454"/>
    </location>
</feature>
<dbReference type="PANTHER" id="PTHR43435">
    <property type="entry name" value="RIBULOKINASE"/>
    <property type="match status" value="1"/>
</dbReference>
<dbReference type="Pfam" id="PF02782">
    <property type="entry name" value="FGGY_C"/>
    <property type="match status" value="1"/>
</dbReference>
<proteinExistence type="predicted"/>
<dbReference type="Gene3D" id="1.20.58.2240">
    <property type="match status" value="1"/>
</dbReference>
<keyword evidence="2" id="KW-0547">Nucleotide-binding</keyword>
<keyword evidence="1 9" id="KW-0808">Transferase</keyword>
<evidence type="ECO:0000256" key="6">
    <source>
        <dbReference type="ARBA" id="ARBA00023277"/>
    </source>
</evidence>
<name>A0AAU7DRE1_9BACT</name>
<dbReference type="EC" id="2.7.1.16" evidence="9"/>
<dbReference type="RefSeq" id="WP_348264845.1">
    <property type="nucleotide sequence ID" value="NZ_CP121196.1"/>
</dbReference>
<evidence type="ECO:0000256" key="3">
    <source>
        <dbReference type="ARBA" id="ARBA00022777"/>
    </source>
</evidence>
<sequence>MSVVAGVDFGTLSVRVTLVDSQYGPIGTASASYALHRRREDPDFATQSHADQMAALAVATKDVLAATGISGGNVEAIALDTTGSSVIPVGENLEPLDEYYLWCDHRAHAEAEEITTKAHAKGLEAIEWCGGVYSHEWGFAKLLHWLRHNPGKRDSFVTALEHCDMVAATLSGVKNVKDLKRSVCAMGHKWMWNPKWGGLPPEEFLVSVDPLLAGVRAKMGGEYLTSDKVAGYLSAEWAEKLGLRAGIPIPVGAFDAHWDAIGSHIREGDVVNVVGTSTCIIAMAREAQLVPGVCGVVPGSVHPGYTGIEAGLSATGDIFEAIAQRSQTRVFELSKGLEEFRAGQTGLLRLSWDNGDRTVLVNPELGGITLGWNLVHTAQDELFAAIEGTAFHTRIILERMAEHGVRVDRVINAGGIPQKNEVLNQVYANVLNKPVLVPAGVPTSLGSGIMALLAAGIYKTIEEAQKAVCLPFRTIEPDRRSVEVYERLYALYKDVYFALGQRHAPAMPLGRVLPELREIATEARRAL</sequence>
<dbReference type="InterPro" id="IPR018484">
    <property type="entry name" value="FGGY_N"/>
</dbReference>
<keyword evidence="4" id="KW-0067">ATP-binding</keyword>
<dbReference type="InterPro" id="IPR005929">
    <property type="entry name" value="Ribulokinase"/>
</dbReference>
<organism evidence="9">
    <name type="scientific">Telmatobacter sp. DSM 110680</name>
    <dbReference type="NCBI Taxonomy" id="3036704"/>
    <lineage>
        <taxon>Bacteria</taxon>
        <taxon>Pseudomonadati</taxon>
        <taxon>Acidobacteriota</taxon>
        <taxon>Terriglobia</taxon>
        <taxon>Terriglobales</taxon>
        <taxon>Acidobacteriaceae</taxon>
        <taxon>Telmatobacter</taxon>
    </lineage>
</organism>
<dbReference type="EMBL" id="CP121196">
    <property type="protein sequence ID" value="XBH19625.1"/>
    <property type="molecule type" value="Genomic_DNA"/>
</dbReference>
<evidence type="ECO:0000256" key="1">
    <source>
        <dbReference type="ARBA" id="ARBA00022679"/>
    </source>
</evidence>
<evidence type="ECO:0000256" key="4">
    <source>
        <dbReference type="ARBA" id="ARBA00022840"/>
    </source>
</evidence>
<reference evidence="9" key="1">
    <citation type="submission" date="2023-03" db="EMBL/GenBank/DDBJ databases">
        <title>Edaphobacter sp.</title>
        <authorList>
            <person name="Huber K.J."/>
            <person name="Papendorf J."/>
            <person name="Pilke C."/>
            <person name="Bunk B."/>
            <person name="Sproeer C."/>
            <person name="Pester M."/>
        </authorList>
    </citation>
    <scope>NUCLEOTIDE SEQUENCE</scope>
    <source>
        <strain evidence="9">DSM 110680</strain>
    </source>
</reference>
<dbReference type="Gene3D" id="3.30.420.40">
    <property type="match status" value="1"/>
</dbReference>
<evidence type="ECO:0000313" key="9">
    <source>
        <dbReference type="EMBL" id="XBH19625.1"/>
    </source>
</evidence>
<evidence type="ECO:0000259" key="8">
    <source>
        <dbReference type="Pfam" id="PF02782"/>
    </source>
</evidence>
<dbReference type="NCBIfam" id="NF003154">
    <property type="entry name" value="PRK04123.1"/>
    <property type="match status" value="1"/>
</dbReference>
<gene>
    <name evidence="9" type="ORF">P8935_09975</name>
</gene>
<dbReference type="GO" id="GO:0019569">
    <property type="term" value="P:L-arabinose catabolic process to D-xylulose 5-phosphate"/>
    <property type="evidence" value="ECO:0007669"/>
    <property type="project" value="InterPro"/>
</dbReference>
<dbReference type="GO" id="GO:0005737">
    <property type="term" value="C:cytoplasm"/>
    <property type="evidence" value="ECO:0007669"/>
    <property type="project" value="TreeGrafter"/>
</dbReference>
<dbReference type="SUPFAM" id="SSF53067">
    <property type="entry name" value="Actin-like ATPase domain"/>
    <property type="match status" value="2"/>
</dbReference>
<keyword evidence="5" id="KW-0054">Arabinose catabolism</keyword>
<dbReference type="AlphaFoldDB" id="A0AAU7DRE1"/>
<dbReference type="PIRSF" id="PIRSF000538">
    <property type="entry name" value="GlpK"/>
    <property type="match status" value="1"/>
</dbReference>
<dbReference type="GO" id="GO:0019150">
    <property type="term" value="F:D-ribulokinase activity"/>
    <property type="evidence" value="ECO:0007669"/>
    <property type="project" value="TreeGrafter"/>
</dbReference>
<evidence type="ECO:0000256" key="5">
    <source>
        <dbReference type="ARBA" id="ARBA00022935"/>
    </source>
</evidence>
<dbReference type="Pfam" id="PF00370">
    <property type="entry name" value="FGGY_N"/>
    <property type="match status" value="1"/>
</dbReference>
<evidence type="ECO:0000256" key="2">
    <source>
        <dbReference type="ARBA" id="ARBA00022741"/>
    </source>
</evidence>